<organism evidence="3 4">
    <name type="scientific">Mycobacterium phage Amgine</name>
    <dbReference type="NCBI Taxonomy" id="2015817"/>
    <lineage>
        <taxon>Viruses</taxon>
        <taxon>Duplodnaviria</taxon>
        <taxon>Heunggongvirae</taxon>
        <taxon>Uroviricota</taxon>
        <taxon>Caudoviricetes</taxon>
        <taxon>Weiservirinae</taxon>
        <taxon>Amginevirus</taxon>
        <taxon>Amginevirus amgine</taxon>
    </lineage>
</organism>
<protein>
    <submittedName>
        <fullName evidence="3">Membrane protein</fullName>
    </submittedName>
</protein>
<feature type="transmembrane region" description="Helical" evidence="2">
    <location>
        <begin position="98"/>
        <end position="118"/>
    </location>
</feature>
<reference evidence="3 4" key="1">
    <citation type="submission" date="2017-06" db="EMBL/GenBank/DDBJ databases">
        <authorList>
            <person name="Chamberlain C."/>
            <person name="Harders C."/>
            <person name="Smith S."/>
            <person name="Stukey J."/>
            <person name="Best A."/>
            <person name="Garlena R.A."/>
            <person name="Russell D.A."/>
            <person name="Pope W.H."/>
            <person name="Jacobs-Sera D."/>
            <person name="Hendrix R.W."/>
            <person name="Hatfull G.F."/>
        </authorList>
    </citation>
    <scope>NUCLEOTIDE SEQUENCE [LARGE SCALE GENOMIC DNA]</scope>
</reference>
<evidence type="ECO:0000256" key="2">
    <source>
        <dbReference type="SAM" id="Phobius"/>
    </source>
</evidence>
<feature type="compositionally biased region" description="Basic and acidic residues" evidence="1">
    <location>
        <begin position="250"/>
        <end position="265"/>
    </location>
</feature>
<evidence type="ECO:0000256" key="1">
    <source>
        <dbReference type="SAM" id="MobiDB-lite"/>
    </source>
</evidence>
<evidence type="ECO:0000313" key="4">
    <source>
        <dbReference type="Proteomes" id="UP000221202"/>
    </source>
</evidence>
<keyword evidence="2" id="KW-0472">Membrane</keyword>
<feature type="transmembrane region" description="Helical" evidence="2">
    <location>
        <begin position="138"/>
        <end position="163"/>
    </location>
</feature>
<keyword evidence="2" id="KW-1133">Transmembrane helix</keyword>
<feature type="transmembrane region" description="Helical" evidence="2">
    <location>
        <begin position="68"/>
        <end position="86"/>
    </location>
</feature>
<feature type="region of interest" description="Disordered" evidence="1">
    <location>
        <begin position="249"/>
        <end position="277"/>
    </location>
</feature>
<feature type="transmembrane region" description="Helical" evidence="2">
    <location>
        <begin position="175"/>
        <end position="196"/>
    </location>
</feature>
<sequence length="277" mass="30987">MTYAATLVAVLSLLIRKRAWRVLGENGANFAVLNFGLGTYLISEQCKLGEHLWRATGYGYLDTFAGHLLWLGAIVALLHQALYRLAERDEQIEIFDALVRWPITLLVPLMLSAMYMSGAMRLQPTVDITLMPTDTSDLWMHVYLTLWRGGLVYLTLLLVRVLYAVRRTGGDGPHVVVDLYLAACWTLVGSIAVRLASSWEPLAHTRDWAITGRCVVAILVAVAAAVSWLGKMRGYRGLLRVTRTSRRQRRADTLESHRQRVRPLDDAQSGEGCSHAN</sequence>
<name>A0A222ZLL5_9CAUD</name>
<dbReference type="RefSeq" id="YP_009951810.1">
    <property type="nucleotide sequence ID" value="NC_051605.1"/>
</dbReference>
<proteinExistence type="predicted"/>
<keyword evidence="2" id="KW-0812">Transmembrane</keyword>
<evidence type="ECO:0000313" key="3">
    <source>
        <dbReference type="EMBL" id="ASR85643.1"/>
    </source>
</evidence>
<accession>A0A222ZLL5</accession>
<keyword evidence="4" id="KW-1185">Reference proteome</keyword>
<dbReference type="GeneID" id="60323252"/>
<dbReference type="EMBL" id="MF324915">
    <property type="protein sequence ID" value="ASR85643.1"/>
    <property type="molecule type" value="Genomic_DNA"/>
</dbReference>
<dbReference type="KEGG" id="vg:60323252"/>
<gene>
    <name evidence="3" type="primary">42</name>
    <name evidence="3" type="ORF">SEA_AMGINE_42</name>
</gene>
<dbReference type="Proteomes" id="UP000221202">
    <property type="component" value="Segment"/>
</dbReference>
<feature type="transmembrane region" description="Helical" evidence="2">
    <location>
        <begin position="208"/>
        <end position="230"/>
    </location>
</feature>